<proteinExistence type="predicted"/>
<evidence type="ECO:0000313" key="1">
    <source>
        <dbReference type="EMBL" id="VAX00926.1"/>
    </source>
</evidence>
<dbReference type="AlphaFoldDB" id="A0A3B1A5B1"/>
<evidence type="ECO:0008006" key="2">
    <source>
        <dbReference type="Google" id="ProtNLM"/>
    </source>
</evidence>
<organism evidence="1">
    <name type="scientific">hydrothermal vent metagenome</name>
    <dbReference type="NCBI Taxonomy" id="652676"/>
    <lineage>
        <taxon>unclassified sequences</taxon>
        <taxon>metagenomes</taxon>
        <taxon>ecological metagenomes</taxon>
    </lineage>
</organism>
<dbReference type="EMBL" id="UOFS01000046">
    <property type="protein sequence ID" value="VAX00926.1"/>
    <property type="molecule type" value="Genomic_DNA"/>
</dbReference>
<name>A0A3B1A5B1_9ZZZZ</name>
<accession>A0A3B1A5B1</accession>
<sequence>MKYQILKLKMSLLIVAGIVLSACSGESSSPSSLASNTPAVTPVACDSYLPAFLNDVWPILQGQCYSCHGVNAANVTSDFNLVNSQVAATDFNEINFSEFKAIAGKTDNANLSWMLSKPTNINNVNHGGGQVFAVNSSQYATFQDMVAKLANCSNTVVNTAGVIQNTDYQRLRKATLSLSGRLPTLAEENNLITAGNDTVAIQASLDAAVDQLMTEAVFYERLKEIFNDLLLLDAFPTTQLLNPFRLSNFANGDYFSRANLDTQYTPQLRDTIRLYANKGIADAPLELIAHVVKNNRPFTEILTANYTLVNPYSAKIFNDTSNGIGFQFQYGDGLNGSQLPSQNDFREAVIVDKNSKTYPHAGILSTLTYLTRYLSTNTNRNRARSRVTFSYFLGVDVQGLADRAGLNLDNIIGTEPTLEDPQCTACHTTIDPLAGLFKNWANNGQFRGDYLSWFKPNRMLQPGYSDTLLLPSARSGTALQWLAEQITKDKRFATTVVNTVFKGLTGQILPSNTAEDTLFEETLTTNFVNSNFEIRVLIKEIINSLYFTSKNLGDAEIATDFNQLGMAHLLTPEQLHRKILAVTGDYSWRSPTSINRNLNDRNTYRLLYGGIDSISVTERTTDPTALINGIQQRIALQVACQAVPLDFKKSISQRALFPLVEITDLSSSGSGQIKIKQNIKHLYKQILGEQYSLSNSEIDRAYNLFVNVNTVLLPSAGAIPVDCSAGLTTNVDAAINNDKDKTVQSWMAVVAFLLSDYQFFYE</sequence>
<protein>
    <recommendedName>
        <fullName evidence="2">DUF1588 domain-containing protein</fullName>
    </recommendedName>
</protein>
<gene>
    <name evidence="1" type="ORF">MNBD_GAMMA22-959</name>
</gene>
<dbReference type="PROSITE" id="PS51257">
    <property type="entry name" value="PROKAR_LIPOPROTEIN"/>
    <property type="match status" value="1"/>
</dbReference>
<reference evidence="1" key="1">
    <citation type="submission" date="2018-06" db="EMBL/GenBank/DDBJ databases">
        <authorList>
            <person name="Zhirakovskaya E."/>
        </authorList>
    </citation>
    <scope>NUCLEOTIDE SEQUENCE</scope>
</reference>